<dbReference type="InterPro" id="IPR011989">
    <property type="entry name" value="ARM-like"/>
</dbReference>
<keyword evidence="2" id="KW-1185">Reference proteome</keyword>
<accession>A0A8A2VEE2</accession>
<proteinExistence type="predicted"/>
<name>A0A8A2VEE2_9EURY</name>
<reference evidence="1 2" key="1">
    <citation type="submission" date="2021-03" db="EMBL/GenBank/DDBJ databases">
        <title>Haloterrigena longa sp. nov. and Haloterrigena limicola sp. nov., extremely halophilic archaea isolated from a salt lake.</title>
        <authorList>
            <person name="Henglin C."/>
        </authorList>
    </citation>
    <scope>NUCLEOTIDE SEQUENCE [LARGE SCALE GENOMIC DNA]</scope>
    <source>
        <strain evidence="1 2">KZCA68</strain>
    </source>
</reference>
<dbReference type="InterPro" id="IPR016024">
    <property type="entry name" value="ARM-type_fold"/>
</dbReference>
<dbReference type="Gene3D" id="1.25.10.10">
    <property type="entry name" value="Leucine-rich Repeat Variant"/>
    <property type="match status" value="1"/>
</dbReference>
<evidence type="ECO:0000313" key="2">
    <source>
        <dbReference type="Proteomes" id="UP000663203"/>
    </source>
</evidence>
<protein>
    <submittedName>
        <fullName evidence="1">HEAT repeat domain-containing protein</fullName>
    </submittedName>
</protein>
<dbReference type="EMBL" id="CP071462">
    <property type="protein sequence ID" value="QSW98774.1"/>
    <property type="molecule type" value="Genomic_DNA"/>
</dbReference>
<dbReference type="SUPFAM" id="SSF48371">
    <property type="entry name" value="ARM repeat"/>
    <property type="match status" value="1"/>
</dbReference>
<dbReference type="KEGG" id="hakz:J0X25_15480"/>
<dbReference type="AlphaFoldDB" id="A0A8A2VEE2"/>
<gene>
    <name evidence="1" type="ORF">J0X25_15480</name>
</gene>
<organism evidence="1 2">
    <name type="scientific">Haloterrigena alkaliphila</name>
    <dbReference type="NCBI Taxonomy" id="2816475"/>
    <lineage>
        <taxon>Archaea</taxon>
        <taxon>Methanobacteriati</taxon>
        <taxon>Methanobacteriota</taxon>
        <taxon>Stenosarchaea group</taxon>
        <taxon>Halobacteria</taxon>
        <taxon>Halobacteriales</taxon>
        <taxon>Natrialbaceae</taxon>
        <taxon>Haloterrigena</taxon>
    </lineage>
</organism>
<dbReference type="RefSeq" id="WP_207288383.1">
    <property type="nucleotide sequence ID" value="NZ_CP071462.1"/>
</dbReference>
<evidence type="ECO:0000313" key="1">
    <source>
        <dbReference type="EMBL" id="QSW98774.1"/>
    </source>
</evidence>
<dbReference type="GeneID" id="63188735"/>
<dbReference type="Proteomes" id="UP000663203">
    <property type="component" value="Chromosome"/>
</dbReference>
<dbReference type="Pfam" id="PF13646">
    <property type="entry name" value="HEAT_2"/>
    <property type="match status" value="1"/>
</dbReference>
<sequence length="226" mass="24071">MNREGGDAVGQQRPDAAFDLPSVLARLDTREPAEQRAAVAAIHDALTDRPEACLPAVPKLRDLLAQPEIDFRERVGYCLAELATVSPSDVAPSTDGIVSVIVDDPAAPATDELLRCLETIAAERPSAVADHVGAIATVLDSRPSHDRRGVRVLRDIATDRPEAIEPAASVLVAALESDDPAIRADACTALGHARLEAAADRLEGLAHRDPEPTVRERADWALGRLQ</sequence>